<evidence type="ECO:0000313" key="1">
    <source>
        <dbReference type="EMBL" id="ACO73763.1"/>
    </source>
</evidence>
<dbReference type="KEGG" id="lhk:LHK_00770"/>
<organism evidence="1 2">
    <name type="scientific">Laribacter hongkongensis (strain HLHK9)</name>
    <dbReference type="NCBI Taxonomy" id="557598"/>
    <lineage>
        <taxon>Bacteria</taxon>
        <taxon>Pseudomonadati</taxon>
        <taxon>Pseudomonadota</taxon>
        <taxon>Betaproteobacteria</taxon>
        <taxon>Neisseriales</taxon>
        <taxon>Aquaspirillaceae</taxon>
        <taxon>Laribacter</taxon>
    </lineage>
</organism>
<protein>
    <submittedName>
        <fullName evidence="1">Uncharacterized protein</fullName>
    </submittedName>
</protein>
<sequence length="60" mass="6528">MLVVLHIKVAPDIFLMHSIADCDVMASAQANALTDLNTEGCCGECLFAALDDFFYLVSLF</sequence>
<dbReference type="AlphaFoldDB" id="C1D4G9"/>
<reference evidence="1 2" key="1">
    <citation type="journal article" date="2009" name="PLoS Genet.">
        <title>The complete genome and proteome of Laribacter hongkongensis reveal potential mechanisms for adaptations to different temperatures and habitats.</title>
        <authorList>
            <person name="Woo P.C."/>
            <person name="Lau S.K."/>
            <person name="Tse H."/>
            <person name="Teng J.L."/>
            <person name="Curreem S.O."/>
            <person name="Tsang A.K."/>
            <person name="Fan R.Y."/>
            <person name="Wong G.K."/>
            <person name="Huang Y."/>
            <person name="Loman N.J."/>
            <person name="Snyder L.A."/>
            <person name="Cai J.J."/>
            <person name="Huang J.D."/>
            <person name="Mak W."/>
            <person name="Pallen M.J."/>
            <person name="Lok S."/>
            <person name="Yuen K.Y."/>
        </authorList>
    </citation>
    <scope>NUCLEOTIDE SEQUENCE [LARGE SCALE GENOMIC DNA]</scope>
    <source>
        <strain evidence="1 2">HLHK9</strain>
    </source>
</reference>
<name>C1D4G9_LARHH</name>
<gene>
    <name evidence="1" type="ordered locus">LHK_00770</name>
</gene>
<dbReference type="STRING" id="557598.LHK_00770"/>
<proteinExistence type="predicted"/>
<dbReference type="Proteomes" id="UP000002010">
    <property type="component" value="Chromosome"/>
</dbReference>
<keyword evidence="2" id="KW-1185">Reference proteome</keyword>
<dbReference type="HOGENOM" id="CLU_2935878_0_0_4"/>
<accession>C1D4G9</accession>
<evidence type="ECO:0000313" key="2">
    <source>
        <dbReference type="Proteomes" id="UP000002010"/>
    </source>
</evidence>
<dbReference type="EMBL" id="CP001154">
    <property type="protein sequence ID" value="ACO73763.1"/>
    <property type="molecule type" value="Genomic_DNA"/>
</dbReference>